<gene>
    <name evidence="2" type="ORF">KQ910_18880</name>
</gene>
<reference evidence="2 3" key="1">
    <citation type="submission" date="2021-06" db="EMBL/GenBank/DDBJ databases">
        <authorList>
            <person name="Lee D.H."/>
        </authorList>
    </citation>
    <scope>NUCLEOTIDE SEQUENCE [LARGE SCALE GENOMIC DNA]</scope>
    <source>
        <strain evidence="2 3">MMS21-HV4-11</strain>
    </source>
</reference>
<dbReference type="GO" id="GO:0004519">
    <property type="term" value="F:endonuclease activity"/>
    <property type="evidence" value="ECO:0007669"/>
    <property type="project" value="UniProtKB-KW"/>
</dbReference>
<accession>A0ABS6IN75</accession>
<comment type="caution">
    <text evidence="2">The sequence shown here is derived from an EMBL/GenBank/DDBJ whole genome shotgun (WGS) entry which is preliminary data.</text>
</comment>
<keyword evidence="2" id="KW-0255">Endonuclease</keyword>
<proteinExistence type="predicted"/>
<dbReference type="InterPro" id="IPR005135">
    <property type="entry name" value="Endo/exonuclease/phosphatase"/>
</dbReference>
<evidence type="ECO:0000259" key="1">
    <source>
        <dbReference type="Pfam" id="PF03372"/>
    </source>
</evidence>
<dbReference type="EMBL" id="JAHOPB010000002">
    <property type="protein sequence ID" value="MBU8875845.1"/>
    <property type="molecule type" value="Genomic_DNA"/>
</dbReference>
<organism evidence="2 3">
    <name type="scientific">Reyranella humidisoli</name>
    <dbReference type="NCBI Taxonomy" id="2849149"/>
    <lineage>
        <taxon>Bacteria</taxon>
        <taxon>Pseudomonadati</taxon>
        <taxon>Pseudomonadota</taxon>
        <taxon>Alphaproteobacteria</taxon>
        <taxon>Hyphomicrobiales</taxon>
        <taxon>Reyranellaceae</taxon>
        <taxon>Reyranella</taxon>
    </lineage>
</organism>
<dbReference type="RefSeq" id="WP_216964201.1">
    <property type="nucleotide sequence ID" value="NZ_JAHOPB010000002.1"/>
</dbReference>
<evidence type="ECO:0000313" key="3">
    <source>
        <dbReference type="Proteomes" id="UP000727907"/>
    </source>
</evidence>
<name>A0ABS6IN75_9HYPH</name>
<keyword evidence="2" id="KW-0540">Nuclease</keyword>
<dbReference type="Proteomes" id="UP000727907">
    <property type="component" value="Unassembled WGS sequence"/>
</dbReference>
<sequence>MKVISWNLLRLTGAAVEDVAALIGIQKPDVLLMQEATQHIEKLPELVGGHFYRLSWLGRIHGLAVWSPTHFPRPVALSLPASRLPGRLPRRRAQIIQMGEITLANVHLSHGQLLNRRQLARVAAALQGKPSAIIGDYNAVGPVVLPGFADVGPREPTHLSANVMPVRLDRCLAHGLVCRASAALDFGPSDHRPIRLELQLEGPHAEPAPSSARKDRLRRFYR</sequence>
<keyword evidence="2" id="KW-0378">Hydrolase</keyword>
<evidence type="ECO:0000313" key="2">
    <source>
        <dbReference type="EMBL" id="MBU8875845.1"/>
    </source>
</evidence>
<dbReference type="Pfam" id="PF03372">
    <property type="entry name" value="Exo_endo_phos"/>
    <property type="match status" value="1"/>
</dbReference>
<protein>
    <submittedName>
        <fullName evidence="2">Endonuclease/exonuclease/phosphatase family protein</fullName>
    </submittedName>
</protein>
<feature type="domain" description="Endonuclease/exonuclease/phosphatase" evidence="1">
    <location>
        <begin position="4"/>
        <end position="191"/>
    </location>
</feature>
<keyword evidence="3" id="KW-1185">Reference proteome</keyword>